<dbReference type="Gene3D" id="3.40.50.1000">
    <property type="entry name" value="HAD superfamily/HAD-like"/>
    <property type="match status" value="1"/>
</dbReference>
<dbReference type="GO" id="GO:0016787">
    <property type="term" value="F:hydrolase activity"/>
    <property type="evidence" value="ECO:0007669"/>
    <property type="project" value="UniProtKB-KW"/>
</dbReference>
<dbReference type="NCBIfam" id="TIGR01509">
    <property type="entry name" value="HAD-SF-IA-v3"/>
    <property type="match status" value="1"/>
</dbReference>
<dbReference type="InterPro" id="IPR036412">
    <property type="entry name" value="HAD-like_sf"/>
</dbReference>
<comment type="caution">
    <text evidence="3">The sequence shown here is derived from an EMBL/GenBank/DDBJ whole genome shotgun (WGS) entry which is preliminary data.</text>
</comment>
<dbReference type="Pfam" id="PF13419">
    <property type="entry name" value="HAD_2"/>
    <property type="match status" value="1"/>
</dbReference>
<sequence>MKAILFDFDGTLANTLPVCFKAFQEVFEKFDERELTNEDIKSMFGPSETGIIRENLKHVESSSAIELYYKVYAENHNKLVPQSLEMIELLRDLKCKGYQVGIVTGKAQRSLTVSLEALHMTSYFDVVITGDDVTYAKPHPEGIQEAMKKLGVTKEDTVYLGDSDADILAGHDAGVRTVGVHWLPDYRPTFSQKPDVLCYRTSQLLTSLGEE</sequence>
<name>A0ABT9YMV6_9BACI</name>
<dbReference type="InterPro" id="IPR050155">
    <property type="entry name" value="HAD-like_hydrolase_sf"/>
</dbReference>
<dbReference type="InterPro" id="IPR023214">
    <property type="entry name" value="HAD_sf"/>
</dbReference>
<dbReference type="NCBIfam" id="TIGR01549">
    <property type="entry name" value="HAD-SF-IA-v1"/>
    <property type="match status" value="1"/>
</dbReference>
<dbReference type="SFLD" id="SFLDG01135">
    <property type="entry name" value="C1.5.6:_HAD__Beta-PGM__Phospha"/>
    <property type="match status" value="1"/>
</dbReference>
<evidence type="ECO:0000256" key="1">
    <source>
        <dbReference type="ARBA" id="ARBA00022801"/>
    </source>
</evidence>
<dbReference type="PRINTS" id="PR00413">
    <property type="entry name" value="HADHALOGNASE"/>
</dbReference>
<dbReference type="InterPro" id="IPR023198">
    <property type="entry name" value="PGP-like_dom2"/>
</dbReference>
<keyword evidence="4" id="KW-1185">Reference proteome</keyword>
<reference evidence="3 4" key="1">
    <citation type="submission" date="2023-07" db="EMBL/GenBank/DDBJ databases">
        <title>Genomic Encyclopedia of Type Strains, Phase IV (KMG-IV): sequencing the most valuable type-strain genomes for metagenomic binning, comparative biology and taxonomic classification.</title>
        <authorList>
            <person name="Goeker M."/>
        </authorList>
    </citation>
    <scope>NUCLEOTIDE SEQUENCE [LARGE SCALE GENOMIC DNA]</scope>
    <source>
        <strain evidence="3 4">DSM 19154</strain>
    </source>
</reference>
<dbReference type="InterPro" id="IPR041492">
    <property type="entry name" value="HAD_2"/>
</dbReference>
<keyword evidence="1 3" id="KW-0378">Hydrolase</keyword>
<proteinExistence type="predicted"/>
<dbReference type="PANTHER" id="PTHR43434">
    <property type="entry name" value="PHOSPHOGLYCOLATE PHOSPHATASE"/>
    <property type="match status" value="1"/>
</dbReference>
<dbReference type="SUPFAM" id="SSF56784">
    <property type="entry name" value="HAD-like"/>
    <property type="match status" value="1"/>
</dbReference>
<dbReference type="Proteomes" id="UP001225034">
    <property type="component" value="Unassembled WGS sequence"/>
</dbReference>
<dbReference type="Gene3D" id="1.10.150.240">
    <property type="entry name" value="Putative phosphatase, domain 2"/>
    <property type="match status" value="1"/>
</dbReference>
<dbReference type="EMBL" id="JAUSUA010000006">
    <property type="protein sequence ID" value="MDQ0208815.1"/>
    <property type="molecule type" value="Genomic_DNA"/>
</dbReference>
<evidence type="ECO:0000313" key="3">
    <source>
        <dbReference type="EMBL" id="MDQ0208815.1"/>
    </source>
</evidence>
<keyword evidence="2" id="KW-0460">Magnesium</keyword>
<accession>A0ABT9YMV6</accession>
<evidence type="ECO:0000256" key="2">
    <source>
        <dbReference type="ARBA" id="ARBA00022842"/>
    </source>
</evidence>
<gene>
    <name evidence="3" type="ORF">J2S05_003627</name>
</gene>
<evidence type="ECO:0000313" key="4">
    <source>
        <dbReference type="Proteomes" id="UP001225034"/>
    </source>
</evidence>
<dbReference type="RefSeq" id="WP_306985173.1">
    <property type="nucleotide sequence ID" value="NZ_JAUSUA010000006.1"/>
</dbReference>
<dbReference type="PANTHER" id="PTHR43434:SF1">
    <property type="entry name" value="PHOSPHOGLYCOLATE PHOSPHATASE"/>
    <property type="match status" value="1"/>
</dbReference>
<dbReference type="InterPro" id="IPR006439">
    <property type="entry name" value="HAD-SF_hydro_IA"/>
</dbReference>
<protein>
    <submittedName>
        <fullName evidence="3">HAD superfamily hydrolase (TIGR01549 family)</fullName>
    </submittedName>
</protein>
<dbReference type="SFLD" id="SFLDS00003">
    <property type="entry name" value="Haloacid_Dehalogenase"/>
    <property type="match status" value="1"/>
</dbReference>
<dbReference type="SFLD" id="SFLDG01129">
    <property type="entry name" value="C1.5:_HAD__Beta-PGM__Phosphata"/>
    <property type="match status" value="1"/>
</dbReference>
<organism evidence="3 4">
    <name type="scientific">Alkalicoccobacillus murimartini</name>
    <dbReference type="NCBI Taxonomy" id="171685"/>
    <lineage>
        <taxon>Bacteria</taxon>
        <taxon>Bacillati</taxon>
        <taxon>Bacillota</taxon>
        <taxon>Bacilli</taxon>
        <taxon>Bacillales</taxon>
        <taxon>Bacillaceae</taxon>
        <taxon>Alkalicoccobacillus</taxon>
    </lineage>
</organism>